<feature type="transmembrane region" description="Helical" evidence="7">
    <location>
        <begin position="160"/>
        <end position="187"/>
    </location>
</feature>
<evidence type="ECO:0000313" key="9">
    <source>
        <dbReference type="EMBL" id="NIJ45180.1"/>
    </source>
</evidence>
<dbReference type="Gene3D" id="1.10.1060.10">
    <property type="entry name" value="Alpha-helical ferredoxin"/>
    <property type="match status" value="1"/>
</dbReference>
<dbReference type="InterPro" id="IPR032879">
    <property type="entry name" value="FixG_C"/>
</dbReference>
<keyword evidence="7" id="KW-1133">Transmembrane helix</keyword>
<evidence type="ECO:0000256" key="2">
    <source>
        <dbReference type="ARBA" id="ARBA00022485"/>
    </source>
</evidence>
<comment type="caution">
    <text evidence="9">The sequence shown here is derived from an EMBL/GenBank/DDBJ whole genome shotgun (WGS) entry which is preliminary data.</text>
</comment>
<evidence type="ECO:0000256" key="3">
    <source>
        <dbReference type="ARBA" id="ARBA00022723"/>
    </source>
</evidence>
<dbReference type="InterPro" id="IPR009051">
    <property type="entry name" value="Helical_ferredxn"/>
</dbReference>
<feature type="transmembrane region" description="Helical" evidence="7">
    <location>
        <begin position="84"/>
        <end position="105"/>
    </location>
</feature>
<keyword evidence="2" id="KW-0004">4Fe-4S</keyword>
<proteinExistence type="predicted"/>
<organism evidence="9 10">
    <name type="scientific">Wenyingzhuangia heitensis</name>
    <dbReference type="NCBI Taxonomy" id="1487859"/>
    <lineage>
        <taxon>Bacteria</taxon>
        <taxon>Pseudomonadati</taxon>
        <taxon>Bacteroidota</taxon>
        <taxon>Flavobacteriia</taxon>
        <taxon>Flavobacteriales</taxon>
        <taxon>Flavobacteriaceae</taxon>
        <taxon>Wenyingzhuangia</taxon>
    </lineage>
</organism>
<dbReference type="Gene3D" id="2.60.40.10">
    <property type="entry name" value="Immunoglobulins"/>
    <property type="match status" value="1"/>
</dbReference>
<dbReference type="InterPro" id="IPR017900">
    <property type="entry name" value="4Fe4S_Fe_S_CS"/>
</dbReference>
<dbReference type="NCBIfam" id="TIGR02745">
    <property type="entry name" value="ccoG_rdxA_fixG"/>
    <property type="match status" value="1"/>
</dbReference>
<dbReference type="PROSITE" id="PS00198">
    <property type="entry name" value="4FE4S_FER_1"/>
    <property type="match status" value="1"/>
</dbReference>
<sequence>MGEGNKEVFRDSISTIDEQGKRSWIYPKKPKGKFYTYRTWLSVFLLIILLSAPFIKLNGNQLFLFNVLERKFNIFGFPFWPQDFYLLVISMLVGVVFIILFTVIYGRVFCGWICPQTIFLEMVFRKIDYWIEGDKGAQKRLAKQEWNADKIKKRVFKHSLYLLISFIISNVFLAYIISSDVLLKIIVEPVSEHIGGFISIWIFTGVFYFIFSWFREQVCIIACPYGRLQGVLLDNKSIIVAYDYIRGESKKGRAKFRKNENRADEGKGACIDCDQCVEVCPTGIDIRNGTQLECVNCTACMDACDFMMKKTNQPEGLIRYASEENIEKNEPFEFTLRIKAYTAILVVLVVVLVSLLTIRTSVQANFFRVPGELFQIKENRNISNVYTYKLVNKTSNDVDSLSFKLLSHTSGIIKLVGTDHLLLKTQSIFEGTIFIEIPQADLEDSNETIKIGVYKNGEEITTTKTHFLSPKHSW</sequence>
<accession>A0ABX0U8K8</accession>
<keyword evidence="7" id="KW-0472">Membrane</keyword>
<evidence type="ECO:0000313" key="10">
    <source>
        <dbReference type="Proteomes" id="UP000745859"/>
    </source>
</evidence>
<name>A0ABX0U8K8_9FLAO</name>
<keyword evidence="4" id="KW-0249">Electron transport</keyword>
<keyword evidence="10" id="KW-1185">Reference proteome</keyword>
<evidence type="ECO:0000256" key="1">
    <source>
        <dbReference type="ARBA" id="ARBA00022448"/>
    </source>
</evidence>
<feature type="transmembrane region" description="Helical" evidence="7">
    <location>
        <begin position="338"/>
        <end position="358"/>
    </location>
</feature>
<keyword evidence="1" id="KW-0813">Transport</keyword>
<dbReference type="EMBL" id="JAASQL010000001">
    <property type="protein sequence ID" value="NIJ45180.1"/>
    <property type="molecule type" value="Genomic_DNA"/>
</dbReference>
<reference evidence="9 10" key="1">
    <citation type="submission" date="2020-03" db="EMBL/GenBank/DDBJ databases">
        <title>Genomic Encyclopedia of Type Strains, Phase IV (KMG-IV): sequencing the most valuable type-strain genomes for metagenomic binning, comparative biology and taxonomic classification.</title>
        <authorList>
            <person name="Goeker M."/>
        </authorList>
    </citation>
    <scope>NUCLEOTIDE SEQUENCE [LARGE SCALE GENOMIC DNA]</scope>
    <source>
        <strain evidence="9 10">DSM 101599</strain>
    </source>
</reference>
<evidence type="ECO:0000256" key="6">
    <source>
        <dbReference type="ARBA" id="ARBA00023014"/>
    </source>
</evidence>
<evidence type="ECO:0000256" key="7">
    <source>
        <dbReference type="SAM" id="Phobius"/>
    </source>
</evidence>
<feature type="transmembrane region" description="Helical" evidence="7">
    <location>
        <begin position="193"/>
        <end position="211"/>
    </location>
</feature>
<dbReference type="PANTHER" id="PTHR30176">
    <property type="entry name" value="FERREDOXIN-TYPE PROTEIN NAPH"/>
    <property type="match status" value="1"/>
</dbReference>
<protein>
    <submittedName>
        <fullName evidence="9">Cytochrome c oxidase accessory protein FixG</fullName>
    </submittedName>
</protein>
<evidence type="ECO:0000256" key="4">
    <source>
        <dbReference type="ARBA" id="ARBA00022982"/>
    </source>
</evidence>
<evidence type="ECO:0000256" key="5">
    <source>
        <dbReference type="ARBA" id="ARBA00023004"/>
    </source>
</evidence>
<dbReference type="InterPro" id="IPR017896">
    <property type="entry name" value="4Fe4S_Fe-S-bd"/>
</dbReference>
<keyword evidence="5" id="KW-0408">Iron</keyword>
<keyword evidence="6" id="KW-0411">Iron-sulfur</keyword>
<gene>
    <name evidence="9" type="ORF">FHR24_001619</name>
</gene>
<dbReference type="Pfam" id="PF11614">
    <property type="entry name" value="FixG_C"/>
    <property type="match status" value="1"/>
</dbReference>
<dbReference type="SUPFAM" id="SSF54862">
    <property type="entry name" value="4Fe-4S ferredoxins"/>
    <property type="match status" value="1"/>
</dbReference>
<dbReference type="PANTHER" id="PTHR30176:SF3">
    <property type="entry name" value="FERREDOXIN-TYPE PROTEIN NAPH"/>
    <property type="match status" value="1"/>
</dbReference>
<dbReference type="Pfam" id="PF13746">
    <property type="entry name" value="Fer4_18"/>
    <property type="match status" value="1"/>
</dbReference>
<dbReference type="InterPro" id="IPR013783">
    <property type="entry name" value="Ig-like_fold"/>
</dbReference>
<feature type="domain" description="4Fe-4S ferredoxin-type" evidence="8">
    <location>
        <begin position="259"/>
        <end position="289"/>
    </location>
</feature>
<keyword evidence="3" id="KW-0479">Metal-binding</keyword>
<dbReference type="RefSeq" id="WP_167186542.1">
    <property type="nucleotide sequence ID" value="NZ_JAASQL010000001.1"/>
</dbReference>
<dbReference type="InterPro" id="IPR014116">
    <property type="entry name" value="Cyt_c_oxidase_cbb3_FixG"/>
</dbReference>
<dbReference type="InterPro" id="IPR051684">
    <property type="entry name" value="Electron_Trans/Redox"/>
</dbReference>
<dbReference type="Pfam" id="PF12801">
    <property type="entry name" value="Fer4_5"/>
    <property type="match status" value="1"/>
</dbReference>
<keyword evidence="7" id="KW-0812">Transmembrane</keyword>
<dbReference type="Proteomes" id="UP000745859">
    <property type="component" value="Unassembled WGS sequence"/>
</dbReference>
<feature type="transmembrane region" description="Helical" evidence="7">
    <location>
        <begin position="35"/>
        <end position="55"/>
    </location>
</feature>
<dbReference type="PROSITE" id="PS51379">
    <property type="entry name" value="4FE4S_FER_2"/>
    <property type="match status" value="1"/>
</dbReference>
<evidence type="ECO:0000259" key="8">
    <source>
        <dbReference type="PROSITE" id="PS51379"/>
    </source>
</evidence>